<dbReference type="Proteomes" id="UP001396334">
    <property type="component" value="Unassembled WGS sequence"/>
</dbReference>
<name>A0ABR2RRG3_9ROSI</name>
<gene>
    <name evidence="2" type="ORF">V6N11_006392</name>
</gene>
<proteinExistence type="predicted"/>
<keyword evidence="1" id="KW-0812">Transmembrane</keyword>
<keyword evidence="1" id="KW-1133">Transmembrane helix</keyword>
<dbReference type="EMBL" id="JBBPBN010000021">
    <property type="protein sequence ID" value="KAK9015277.1"/>
    <property type="molecule type" value="Genomic_DNA"/>
</dbReference>
<feature type="transmembrane region" description="Helical" evidence="1">
    <location>
        <begin position="99"/>
        <end position="117"/>
    </location>
</feature>
<accession>A0ABR2RRG3</accession>
<evidence type="ECO:0000256" key="1">
    <source>
        <dbReference type="SAM" id="Phobius"/>
    </source>
</evidence>
<evidence type="ECO:0000313" key="2">
    <source>
        <dbReference type="EMBL" id="KAK9015277.1"/>
    </source>
</evidence>
<protein>
    <submittedName>
        <fullName evidence="2">Uncharacterized protein</fullName>
    </submittedName>
</protein>
<organism evidence="2 3">
    <name type="scientific">Hibiscus sabdariffa</name>
    <name type="common">roselle</name>
    <dbReference type="NCBI Taxonomy" id="183260"/>
    <lineage>
        <taxon>Eukaryota</taxon>
        <taxon>Viridiplantae</taxon>
        <taxon>Streptophyta</taxon>
        <taxon>Embryophyta</taxon>
        <taxon>Tracheophyta</taxon>
        <taxon>Spermatophyta</taxon>
        <taxon>Magnoliopsida</taxon>
        <taxon>eudicotyledons</taxon>
        <taxon>Gunneridae</taxon>
        <taxon>Pentapetalae</taxon>
        <taxon>rosids</taxon>
        <taxon>malvids</taxon>
        <taxon>Malvales</taxon>
        <taxon>Malvaceae</taxon>
        <taxon>Malvoideae</taxon>
        <taxon>Hibiscus</taxon>
    </lineage>
</organism>
<sequence>MFNIFLARAQIELWFKAKHQNLTFSVESLMSDHSVADRLSLIGKVAFVCFSLESSSFGLLKLNVDGAMLRNDRLGASVVFLEIARVGVLLLFSETVGQGIPVLAELLALSYGLGFFLRYKWGQLRGLFWKAIAH</sequence>
<comment type="caution">
    <text evidence="2">The sequence shown here is derived from an EMBL/GenBank/DDBJ whole genome shotgun (WGS) entry which is preliminary data.</text>
</comment>
<keyword evidence="1" id="KW-0472">Membrane</keyword>
<evidence type="ECO:0000313" key="3">
    <source>
        <dbReference type="Proteomes" id="UP001396334"/>
    </source>
</evidence>
<keyword evidence="3" id="KW-1185">Reference proteome</keyword>
<reference evidence="2 3" key="1">
    <citation type="journal article" date="2024" name="G3 (Bethesda)">
        <title>Genome assembly of Hibiscus sabdariffa L. provides insights into metabolisms of medicinal natural products.</title>
        <authorList>
            <person name="Kim T."/>
        </authorList>
    </citation>
    <scope>NUCLEOTIDE SEQUENCE [LARGE SCALE GENOMIC DNA]</scope>
    <source>
        <strain evidence="2">TK-2024</strain>
        <tissue evidence="2">Old leaves</tissue>
    </source>
</reference>